<dbReference type="GO" id="GO:0015833">
    <property type="term" value="P:peptide transport"/>
    <property type="evidence" value="ECO:0007669"/>
    <property type="project" value="TreeGrafter"/>
</dbReference>
<dbReference type="PIRSF" id="PIRSF002741">
    <property type="entry name" value="MppA"/>
    <property type="match status" value="1"/>
</dbReference>
<protein>
    <submittedName>
        <fullName evidence="3">ABC transporter substrate-binding protein</fullName>
    </submittedName>
</protein>
<dbReference type="AlphaFoldDB" id="A0A8J3QYQ1"/>
<keyword evidence="4" id="KW-1185">Reference proteome</keyword>
<gene>
    <name evidence="3" type="ORF">Raf01_80170</name>
</gene>
<evidence type="ECO:0000313" key="4">
    <source>
        <dbReference type="Proteomes" id="UP000642748"/>
    </source>
</evidence>
<evidence type="ECO:0000256" key="1">
    <source>
        <dbReference type="SAM" id="SignalP"/>
    </source>
</evidence>
<reference evidence="3" key="1">
    <citation type="submission" date="2021-01" db="EMBL/GenBank/DDBJ databases">
        <title>Whole genome shotgun sequence of Rugosimonospora africana NBRC 104875.</title>
        <authorList>
            <person name="Komaki H."/>
            <person name="Tamura T."/>
        </authorList>
    </citation>
    <scope>NUCLEOTIDE SEQUENCE</scope>
    <source>
        <strain evidence="3">NBRC 104875</strain>
    </source>
</reference>
<dbReference type="GO" id="GO:0043190">
    <property type="term" value="C:ATP-binding cassette (ABC) transporter complex"/>
    <property type="evidence" value="ECO:0007669"/>
    <property type="project" value="InterPro"/>
</dbReference>
<dbReference type="GO" id="GO:1904680">
    <property type="term" value="F:peptide transmembrane transporter activity"/>
    <property type="evidence" value="ECO:0007669"/>
    <property type="project" value="TreeGrafter"/>
</dbReference>
<dbReference type="Gene3D" id="3.10.105.10">
    <property type="entry name" value="Dipeptide-binding Protein, Domain 3"/>
    <property type="match status" value="1"/>
</dbReference>
<dbReference type="EMBL" id="BONZ01000085">
    <property type="protein sequence ID" value="GIH19845.1"/>
    <property type="molecule type" value="Genomic_DNA"/>
</dbReference>
<organism evidence="3 4">
    <name type="scientific">Rugosimonospora africana</name>
    <dbReference type="NCBI Taxonomy" id="556532"/>
    <lineage>
        <taxon>Bacteria</taxon>
        <taxon>Bacillati</taxon>
        <taxon>Actinomycetota</taxon>
        <taxon>Actinomycetes</taxon>
        <taxon>Micromonosporales</taxon>
        <taxon>Micromonosporaceae</taxon>
        <taxon>Rugosimonospora</taxon>
    </lineage>
</organism>
<name>A0A8J3QYQ1_9ACTN</name>
<sequence>MTARLRGRLRAATPAVLATLVLLSTACTSPSHHGDQPPPHAGGTLLYLRSGAGFVHLDPQRDFLAQDQAFAGGYLQRTLTTYTFSDRARAATLVPDLATDTGRPSRDARTWAFTLRKGVSFQNGQPIRCQDIRYGLARAFAGSALTGVSPPAVAMLDIPRDAHGEPTYQGPYPAPGNNTGALDRAVACSPDGRTITFHLNRPAADFNDTVALLTYSPVPQSLDTGTQYDQRPVSSGPYEIAQNAPGSRLVLVRNPHWNRASDPVRPAYPDRVVTEIGVPDTQIQQRLIADADADQAAVANLSAPSAQAVFADPKLAGRRYDGTNGNVDYLAINTTRVADLQQRRAIVAALDVGALNAAAGGDLDGTRADGLVSPALGIDYQPTGLWDGLLGKDIPTGGDPSYARQLIAESGRPMPVLTYDYIESAGADRAATIVVSSLARAGITVRAHALSPQVYYPTVRDPRTASDLVFGSAAPNWHNASALLADLLTPSGSLNLSQYDDATVTRDVHDGQTQLDRDAQARQWSRLDRSAMLQAVAVPLRFEHAQALVGSRVGGAYIWAPYGSLPFGALWVRP</sequence>
<dbReference type="RefSeq" id="WP_203923285.1">
    <property type="nucleotide sequence ID" value="NZ_BONZ01000085.1"/>
</dbReference>
<keyword evidence="1" id="KW-0732">Signal</keyword>
<dbReference type="PROSITE" id="PS51257">
    <property type="entry name" value="PROKAR_LIPOPROTEIN"/>
    <property type="match status" value="1"/>
</dbReference>
<dbReference type="InterPro" id="IPR030678">
    <property type="entry name" value="Peptide/Ni-bd"/>
</dbReference>
<dbReference type="Gene3D" id="3.40.190.10">
    <property type="entry name" value="Periplasmic binding protein-like II"/>
    <property type="match status" value="1"/>
</dbReference>
<proteinExistence type="predicted"/>
<feature type="chain" id="PRO_5039062447" evidence="1">
    <location>
        <begin position="34"/>
        <end position="574"/>
    </location>
</feature>
<dbReference type="PANTHER" id="PTHR30290:SF83">
    <property type="entry name" value="ABC TRANSPORTER SUBSTRATE-BINDING PROTEIN"/>
    <property type="match status" value="1"/>
</dbReference>
<dbReference type="InterPro" id="IPR039424">
    <property type="entry name" value="SBP_5"/>
</dbReference>
<feature type="domain" description="Solute-binding protein family 5" evidence="2">
    <location>
        <begin position="92"/>
        <end position="492"/>
    </location>
</feature>
<comment type="caution">
    <text evidence="3">The sequence shown here is derived from an EMBL/GenBank/DDBJ whole genome shotgun (WGS) entry which is preliminary data.</text>
</comment>
<dbReference type="GO" id="GO:0042597">
    <property type="term" value="C:periplasmic space"/>
    <property type="evidence" value="ECO:0007669"/>
    <property type="project" value="UniProtKB-ARBA"/>
</dbReference>
<evidence type="ECO:0000313" key="3">
    <source>
        <dbReference type="EMBL" id="GIH19845.1"/>
    </source>
</evidence>
<dbReference type="PANTHER" id="PTHR30290">
    <property type="entry name" value="PERIPLASMIC BINDING COMPONENT OF ABC TRANSPORTER"/>
    <property type="match status" value="1"/>
</dbReference>
<dbReference type="Pfam" id="PF00496">
    <property type="entry name" value="SBP_bac_5"/>
    <property type="match status" value="1"/>
</dbReference>
<evidence type="ECO:0000259" key="2">
    <source>
        <dbReference type="Pfam" id="PF00496"/>
    </source>
</evidence>
<dbReference type="Proteomes" id="UP000642748">
    <property type="component" value="Unassembled WGS sequence"/>
</dbReference>
<dbReference type="SUPFAM" id="SSF53850">
    <property type="entry name" value="Periplasmic binding protein-like II"/>
    <property type="match status" value="1"/>
</dbReference>
<accession>A0A8J3QYQ1</accession>
<dbReference type="InterPro" id="IPR000914">
    <property type="entry name" value="SBP_5_dom"/>
</dbReference>
<feature type="signal peptide" evidence="1">
    <location>
        <begin position="1"/>
        <end position="33"/>
    </location>
</feature>